<dbReference type="PROSITE" id="PS50943">
    <property type="entry name" value="HTH_CROC1"/>
    <property type="match status" value="1"/>
</dbReference>
<dbReference type="CDD" id="cd00093">
    <property type="entry name" value="HTH_XRE"/>
    <property type="match status" value="1"/>
</dbReference>
<dbReference type="InterPro" id="IPR010982">
    <property type="entry name" value="Lambda_DNA-bd_dom_sf"/>
</dbReference>
<reference evidence="2 3" key="1">
    <citation type="submission" date="2018-07" db="EMBL/GenBank/DDBJ databases">
        <authorList>
            <person name="Feyereisen M."/>
        </authorList>
    </citation>
    <scope>NUCLEOTIDE SEQUENCE [LARGE SCALE GENOMIC DNA]</scope>
    <source>
        <strain evidence="2 3">UCCLBBS449</strain>
    </source>
</reference>
<dbReference type="EMBL" id="CP031198">
    <property type="protein sequence ID" value="QCZ53526.1"/>
    <property type="molecule type" value="Genomic_DNA"/>
</dbReference>
<feature type="domain" description="HTH cro/C1-type" evidence="1">
    <location>
        <begin position="44"/>
        <end position="86"/>
    </location>
</feature>
<proteinExistence type="predicted"/>
<gene>
    <name evidence="2" type="ORF">UCCLBBS449_1590</name>
</gene>
<evidence type="ECO:0000259" key="1">
    <source>
        <dbReference type="PROSITE" id="PS50943"/>
    </source>
</evidence>
<dbReference type="Gene3D" id="1.10.260.40">
    <property type="entry name" value="lambda repressor-like DNA-binding domains"/>
    <property type="match status" value="1"/>
</dbReference>
<evidence type="ECO:0000313" key="2">
    <source>
        <dbReference type="EMBL" id="QCZ53526.1"/>
    </source>
</evidence>
<dbReference type="Proteomes" id="UP000307074">
    <property type="component" value="Chromosome"/>
</dbReference>
<dbReference type="InterPro" id="IPR001387">
    <property type="entry name" value="Cro/C1-type_HTH"/>
</dbReference>
<evidence type="ECO:0000313" key="3">
    <source>
        <dbReference type="Proteomes" id="UP000307074"/>
    </source>
</evidence>
<dbReference type="GO" id="GO:0003677">
    <property type="term" value="F:DNA binding"/>
    <property type="evidence" value="ECO:0007669"/>
    <property type="project" value="InterPro"/>
</dbReference>
<dbReference type="SUPFAM" id="SSF47413">
    <property type="entry name" value="lambda repressor-like DNA-binding domains"/>
    <property type="match status" value="1"/>
</dbReference>
<organism evidence="2 3">
    <name type="scientific">Levilactobacillus brevis</name>
    <name type="common">Lactobacillus brevis</name>
    <dbReference type="NCBI Taxonomy" id="1580"/>
    <lineage>
        <taxon>Bacteria</taxon>
        <taxon>Bacillati</taxon>
        <taxon>Bacillota</taxon>
        <taxon>Bacilli</taxon>
        <taxon>Lactobacillales</taxon>
        <taxon>Lactobacillaceae</taxon>
        <taxon>Levilactobacillus</taxon>
    </lineage>
</organism>
<name>A0A5B7Y0Z6_LEVBR</name>
<dbReference type="AlphaFoldDB" id="A0A5B7Y0Z6"/>
<accession>A0A5B7Y0Z6</accession>
<sequence>MITVSLGKVIEFNFQSRWEEKDAKQIFGTTNACPRWDSGSLTHKQVAGKVHVSVGQLSRLKNGTRNIDKPTRISLADALQSTWLNFLGTRGLPYSVFYENKTKHNDVMAALFQQRKEENERRQLEDAFDEAIGTKPELRSPQQQQLIRDYFKEYVEEIGAENTDIVMKAQYAGVQLQSYFDKYNDQYGG</sequence>
<protein>
    <recommendedName>
        <fullName evidence="1">HTH cro/C1-type domain-containing protein</fullName>
    </recommendedName>
</protein>